<accession>A0A6N9Z3W2</accession>
<dbReference type="InterPro" id="IPR050482">
    <property type="entry name" value="Sensor_HK_TwoCompSys"/>
</dbReference>
<protein>
    <submittedName>
        <fullName evidence="6">Two-component sensor histidine kinase</fullName>
    </submittedName>
</protein>
<dbReference type="Gene3D" id="3.30.565.10">
    <property type="entry name" value="Histidine kinase-like ATPase, C-terminal domain"/>
    <property type="match status" value="1"/>
</dbReference>
<feature type="transmembrane region" description="Helical" evidence="4">
    <location>
        <begin position="122"/>
        <end position="140"/>
    </location>
</feature>
<evidence type="ECO:0000256" key="1">
    <source>
        <dbReference type="ARBA" id="ARBA00022679"/>
    </source>
</evidence>
<dbReference type="CDD" id="cd16917">
    <property type="entry name" value="HATPase_UhpB-NarQ-NarX-like"/>
    <property type="match status" value="1"/>
</dbReference>
<dbReference type="EMBL" id="WHZW01000008">
    <property type="protein sequence ID" value="NEG89337.1"/>
    <property type="molecule type" value="Genomic_DNA"/>
</dbReference>
<dbReference type="GO" id="GO:0046983">
    <property type="term" value="F:protein dimerization activity"/>
    <property type="evidence" value="ECO:0007669"/>
    <property type="project" value="InterPro"/>
</dbReference>
<gene>
    <name evidence="6" type="ORF">GFD25_04890</name>
</gene>
<dbReference type="SUPFAM" id="SSF55874">
    <property type="entry name" value="ATPase domain of HSP90 chaperone/DNA topoisomerase II/histidine kinase"/>
    <property type="match status" value="1"/>
</dbReference>
<dbReference type="AlphaFoldDB" id="A0A6N9Z3W2"/>
<feature type="transmembrane region" description="Helical" evidence="4">
    <location>
        <begin position="9"/>
        <end position="35"/>
    </location>
</feature>
<dbReference type="PANTHER" id="PTHR24421">
    <property type="entry name" value="NITRATE/NITRITE SENSOR PROTEIN NARX-RELATED"/>
    <property type="match status" value="1"/>
</dbReference>
<dbReference type="Gene3D" id="1.20.5.1930">
    <property type="match status" value="1"/>
</dbReference>
<evidence type="ECO:0000256" key="2">
    <source>
        <dbReference type="ARBA" id="ARBA00022777"/>
    </source>
</evidence>
<dbReference type="InterPro" id="IPR036890">
    <property type="entry name" value="HATPase_C_sf"/>
</dbReference>
<keyword evidence="2 6" id="KW-0418">Kinase</keyword>
<proteinExistence type="predicted"/>
<keyword evidence="3" id="KW-0902">Two-component regulatory system</keyword>
<dbReference type="GO" id="GO:0016020">
    <property type="term" value="C:membrane"/>
    <property type="evidence" value="ECO:0007669"/>
    <property type="project" value="InterPro"/>
</dbReference>
<evidence type="ECO:0000256" key="4">
    <source>
        <dbReference type="SAM" id="Phobius"/>
    </source>
</evidence>
<feature type="domain" description="Signal transduction histidine kinase subgroup 3 dimerisation and phosphoacceptor" evidence="5">
    <location>
        <begin position="185"/>
        <end position="250"/>
    </location>
</feature>
<organism evidence="6 7">
    <name type="scientific">Bifidobacterium aerophilum</name>
    <dbReference type="NCBI Taxonomy" id="1798155"/>
    <lineage>
        <taxon>Bacteria</taxon>
        <taxon>Bacillati</taxon>
        <taxon>Actinomycetota</taxon>
        <taxon>Actinomycetes</taxon>
        <taxon>Bifidobacteriales</taxon>
        <taxon>Bifidobacteriaceae</taxon>
        <taxon>Bifidobacterium</taxon>
    </lineage>
</organism>
<reference evidence="6 7" key="1">
    <citation type="submission" date="2019-10" db="EMBL/GenBank/DDBJ databases">
        <title>Bifidobacterium from non-human primates.</title>
        <authorList>
            <person name="Modesto M."/>
        </authorList>
    </citation>
    <scope>NUCLEOTIDE SEQUENCE [LARGE SCALE GENOMIC DNA]</scope>
    <source>
        <strain evidence="6 7">TRE17</strain>
    </source>
</reference>
<dbReference type="Proteomes" id="UP000469194">
    <property type="component" value="Unassembled WGS sequence"/>
</dbReference>
<keyword evidence="7" id="KW-1185">Reference proteome</keyword>
<keyword evidence="4" id="KW-1133">Transmembrane helix</keyword>
<dbReference type="RefSeq" id="WP_163230519.1">
    <property type="nucleotide sequence ID" value="NZ_WHZW01000008.1"/>
</dbReference>
<keyword evidence="4" id="KW-0812">Transmembrane</keyword>
<dbReference type="Pfam" id="PF07730">
    <property type="entry name" value="HisKA_3"/>
    <property type="match status" value="1"/>
</dbReference>
<feature type="transmembrane region" description="Helical" evidence="4">
    <location>
        <begin position="55"/>
        <end position="75"/>
    </location>
</feature>
<name>A0A6N9Z3W2_9BIFI</name>
<evidence type="ECO:0000313" key="6">
    <source>
        <dbReference type="EMBL" id="NEG89337.1"/>
    </source>
</evidence>
<sequence>MLILLEKALLLACGTAVAAISGFDVLSLVGLLTTISMSCLDEWLMARRTSRAVTALPAGVCIAAALFMPRWCAFLPVVAYDMARSPALLRDDRADLLARCLPSLVPVAVAMPHMAAADRPSLMVAGLVCVAGMMMGRSRADVMRMRRSLRRTQDLARDGNRANRRRMADIAEERSQSVRVATLNERTRIAREIHDNVGHLLTRAIMQAQAGKAVADATGDTVAAQGFDALGGTLNEAMTMVRRSVHDLEDDGTDFAAQIEDAAHTFGETSAGFAVTLSNEITDAPAPVARCFAAVIRESLSNVARHSDARSASVTLRDFPAIWQLVVQDPGPAKPESAHHGTDDAESMRGMGLADIDSRVRALDGTSSSGPYGDGWRVFVTVPKRRWTYHDADGKHGAPAERNTSRS</sequence>
<keyword evidence="1" id="KW-0808">Transferase</keyword>
<dbReference type="GO" id="GO:0000155">
    <property type="term" value="F:phosphorelay sensor kinase activity"/>
    <property type="evidence" value="ECO:0007669"/>
    <property type="project" value="InterPro"/>
</dbReference>
<evidence type="ECO:0000259" key="5">
    <source>
        <dbReference type="Pfam" id="PF07730"/>
    </source>
</evidence>
<dbReference type="InterPro" id="IPR011712">
    <property type="entry name" value="Sig_transdc_His_kin_sub3_dim/P"/>
</dbReference>
<comment type="caution">
    <text evidence="6">The sequence shown here is derived from an EMBL/GenBank/DDBJ whole genome shotgun (WGS) entry which is preliminary data.</text>
</comment>
<evidence type="ECO:0000256" key="3">
    <source>
        <dbReference type="ARBA" id="ARBA00023012"/>
    </source>
</evidence>
<keyword evidence="4" id="KW-0472">Membrane</keyword>
<evidence type="ECO:0000313" key="7">
    <source>
        <dbReference type="Proteomes" id="UP000469194"/>
    </source>
</evidence>